<dbReference type="HOGENOM" id="CLU_2582100_0_0_5"/>
<dbReference type="AlphaFoldDB" id="F4QM38"/>
<evidence type="ECO:0000313" key="1">
    <source>
        <dbReference type="EMBL" id="EGF93610.1"/>
    </source>
</evidence>
<evidence type="ECO:0000313" key="2">
    <source>
        <dbReference type="Proteomes" id="UP000006512"/>
    </source>
</evidence>
<keyword evidence="2" id="KW-1185">Reference proteome</keyword>
<reference evidence="2" key="1">
    <citation type="submission" date="2011-03" db="EMBL/GenBank/DDBJ databases">
        <title>Draft genome sequence of Brevundimonas diminuta.</title>
        <authorList>
            <person name="Brown P.J.B."/>
            <person name="Buechlein A."/>
            <person name="Hemmerich C."/>
            <person name="Brun Y.V."/>
        </authorList>
    </citation>
    <scope>NUCLEOTIDE SEQUENCE [LARGE SCALE GENOMIC DNA]</scope>
    <source>
        <strain evidence="2">C19</strain>
    </source>
</reference>
<dbReference type="EMBL" id="GL883077">
    <property type="protein sequence ID" value="EGF93610.1"/>
    <property type="molecule type" value="Genomic_DNA"/>
</dbReference>
<name>F4QM38_9CAUL</name>
<sequence>MDAAAPATVLAAASRTGVELIKAPPMAAPCNGLESNKGLNDEIAGAWQGAVVAIARTLLDVSLARASPDVLPTSSPSNQN</sequence>
<protein>
    <submittedName>
        <fullName evidence="1">Uncharacterized protein</fullName>
    </submittedName>
</protein>
<accession>F4QM38</accession>
<proteinExistence type="predicted"/>
<dbReference type="Proteomes" id="UP000006512">
    <property type="component" value="Unassembled WGS sequence"/>
</dbReference>
<organism evidence="1 2">
    <name type="scientific">Asticcacaulis biprosthecium C19</name>
    <dbReference type="NCBI Taxonomy" id="715226"/>
    <lineage>
        <taxon>Bacteria</taxon>
        <taxon>Pseudomonadati</taxon>
        <taxon>Pseudomonadota</taxon>
        <taxon>Alphaproteobacteria</taxon>
        <taxon>Caulobacterales</taxon>
        <taxon>Caulobacteraceae</taxon>
        <taxon>Asticcacaulis</taxon>
    </lineage>
</organism>
<gene>
    <name evidence="1" type="ORF">ABI_20510</name>
</gene>